<dbReference type="PANTHER" id="PTHR43605">
    <property type="entry name" value="ACYL-COENZYME A SYNTHETASE"/>
    <property type="match status" value="1"/>
</dbReference>
<dbReference type="Pfam" id="PF00501">
    <property type="entry name" value="AMP-binding"/>
    <property type="match status" value="1"/>
</dbReference>
<name>A0A222E2U5_9RHOB</name>
<reference evidence="7 8" key="1">
    <citation type="submission" date="2017-07" db="EMBL/GenBank/DDBJ databases">
        <title>Genome Sequence of Antarctobacter heliothermus Strain SMS3 Isolated from a culture of the Diatom Skeletonema marinoi.</title>
        <authorList>
            <person name="Topel M."/>
            <person name="Pinder M.I.M."/>
            <person name="Johansson O.N."/>
            <person name="Kourtchenko O."/>
            <person name="Godhe A."/>
            <person name="Clarke A.K."/>
        </authorList>
    </citation>
    <scope>NUCLEOTIDE SEQUENCE [LARGE SCALE GENOMIC DNA]</scope>
    <source>
        <strain evidence="7 8">SMS3</strain>
    </source>
</reference>
<dbReference type="GO" id="GO:0006633">
    <property type="term" value="P:fatty acid biosynthetic process"/>
    <property type="evidence" value="ECO:0007669"/>
    <property type="project" value="TreeGrafter"/>
</dbReference>
<accession>A0A222E2U5</accession>
<sequence>MQRVEMTSYEAACERFEWRVPERFNYGGDVVDAWAEDPERMALIWVNEAGEERRFTYADIRDLTNRFANYLTAKGVKKGDRVLIMLPRIPEWQIAMVGCNKIGAIPIPCVTMLTEKDVTYRMEHSGAEAVVTTAAETQKVASDPKVRLSVGATDGWDDFETEMLRHSADFTPVRIEAEDPAIMFYTSGSTGLPKGVLHASRALFSWRVSAWYWLSLTEQDVMWCTADTGWSKAGTSILYGPWSCGATVLFYDGPFDLEKRLELIERHKVSVYCAAATEIRQLVQVDTSGHDLSALRLSVSAGESVNPEIVRAWSDKTGALLLDGYGQTETLMTVLNYPQMAVKPGAMGKPLPGTEAAILAEDGREAPTGTPGQLAIRCPHPQLMLGYWDNPGKTAESYQTVDGVTWFLTGDTASMDADGYLFFGGRDDDVINSSGYRIGPMEVENALMEHEAVLECAAVASPCETRGEVVKAFIILKSGYTPSDALAKELQDFTKALTAPYKYPRRIAFVDALPKTPTGKIQRRRLKQQEFAGQPA</sequence>
<dbReference type="Pfam" id="PF13193">
    <property type="entry name" value="AMP-binding_C"/>
    <property type="match status" value="1"/>
</dbReference>
<evidence type="ECO:0000256" key="1">
    <source>
        <dbReference type="ARBA" id="ARBA00006432"/>
    </source>
</evidence>
<keyword evidence="4" id="KW-0067">ATP-binding</keyword>
<dbReference type="InterPro" id="IPR025110">
    <property type="entry name" value="AMP-bd_C"/>
</dbReference>
<dbReference type="InterPro" id="IPR051087">
    <property type="entry name" value="Mitochondrial_ACSM"/>
</dbReference>
<keyword evidence="2" id="KW-0436">Ligase</keyword>
<dbReference type="GO" id="GO:0004321">
    <property type="term" value="F:fatty-acyl-CoA synthase activity"/>
    <property type="evidence" value="ECO:0007669"/>
    <property type="project" value="TreeGrafter"/>
</dbReference>
<dbReference type="InterPro" id="IPR000873">
    <property type="entry name" value="AMP-dep_synth/lig_dom"/>
</dbReference>
<evidence type="ECO:0000256" key="2">
    <source>
        <dbReference type="ARBA" id="ARBA00022598"/>
    </source>
</evidence>
<comment type="similarity">
    <text evidence="1">Belongs to the ATP-dependent AMP-binding enzyme family.</text>
</comment>
<dbReference type="Gene3D" id="3.40.50.12780">
    <property type="entry name" value="N-terminal domain of ligase-like"/>
    <property type="match status" value="1"/>
</dbReference>
<dbReference type="GO" id="GO:0015645">
    <property type="term" value="F:fatty acid ligase activity"/>
    <property type="evidence" value="ECO:0007669"/>
    <property type="project" value="TreeGrafter"/>
</dbReference>
<evidence type="ECO:0000256" key="3">
    <source>
        <dbReference type="ARBA" id="ARBA00022741"/>
    </source>
</evidence>
<keyword evidence="3" id="KW-0547">Nucleotide-binding</keyword>
<keyword evidence="8" id="KW-1185">Reference proteome</keyword>
<dbReference type="Gene3D" id="3.30.300.30">
    <property type="match status" value="1"/>
</dbReference>
<evidence type="ECO:0000256" key="4">
    <source>
        <dbReference type="ARBA" id="ARBA00022840"/>
    </source>
</evidence>
<protein>
    <submittedName>
        <fullName evidence="7">Propionyl-CoA synthetase</fullName>
    </submittedName>
</protein>
<dbReference type="PANTHER" id="PTHR43605:SF10">
    <property type="entry name" value="ACYL-COA SYNTHETASE MEDIUM CHAIN FAMILY MEMBER 3"/>
    <property type="match status" value="1"/>
</dbReference>
<feature type="domain" description="AMP-binding enzyme C-terminal" evidence="6">
    <location>
        <begin position="442"/>
        <end position="520"/>
    </location>
</feature>
<evidence type="ECO:0000313" key="8">
    <source>
        <dbReference type="Proteomes" id="UP000203589"/>
    </source>
</evidence>
<dbReference type="InterPro" id="IPR045851">
    <property type="entry name" value="AMP-bd_C_sf"/>
</dbReference>
<dbReference type="Proteomes" id="UP000203589">
    <property type="component" value="Chromosome"/>
</dbReference>
<evidence type="ECO:0000259" key="6">
    <source>
        <dbReference type="Pfam" id="PF13193"/>
    </source>
</evidence>
<dbReference type="KEGG" id="aht:ANTHELSMS3_01784"/>
<proteinExistence type="inferred from homology"/>
<dbReference type="RefSeq" id="WP_198319915.1">
    <property type="nucleotide sequence ID" value="NZ_CP022540.1"/>
</dbReference>
<dbReference type="SUPFAM" id="SSF56801">
    <property type="entry name" value="Acetyl-CoA synthetase-like"/>
    <property type="match status" value="1"/>
</dbReference>
<organism evidence="7 8">
    <name type="scientific">Antarctobacter heliothermus</name>
    <dbReference type="NCBI Taxonomy" id="74033"/>
    <lineage>
        <taxon>Bacteria</taxon>
        <taxon>Pseudomonadati</taxon>
        <taxon>Pseudomonadota</taxon>
        <taxon>Alphaproteobacteria</taxon>
        <taxon>Rhodobacterales</taxon>
        <taxon>Roseobacteraceae</taxon>
        <taxon>Antarctobacter</taxon>
    </lineage>
</organism>
<dbReference type="InterPro" id="IPR020845">
    <property type="entry name" value="AMP-binding_CS"/>
</dbReference>
<dbReference type="GO" id="GO:0006637">
    <property type="term" value="P:acyl-CoA metabolic process"/>
    <property type="evidence" value="ECO:0007669"/>
    <property type="project" value="TreeGrafter"/>
</dbReference>
<evidence type="ECO:0000259" key="5">
    <source>
        <dbReference type="Pfam" id="PF00501"/>
    </source>
</evidence>
<dbReference type="FunFam" id="3.30.300.30:FF:000005">
    <property type="entry name" value="Acyl-coenzyme A synthetase ACSM5, mitochondrial"/>
    <property type="match status" value="1"/>
</dbReference>
<dbReference type="PROSITE" id="PS00455">
    <property type="entry name" value="AMP_BINDING"/>
    <property type="match status" value="1"/>
</dbReference>
<dbReference type="EMBL" id="CP022540">
    <property type="protein sequence ID" value="ASP20472.1"/>
    <property type="molecule type" value="Genomic_DNA"/>
</dbReference>
<feature type="domain" description="AMP-dependent synthetase/ligase" evidence="5">
    <location>
        <begin position="33"/>
        <end position="388"/>
    </location>
</feature>
<dbReference type="GO" id="GO:0016405">
    <property type="term" value="F:CoA-ligase activity"/>
    <property type="evidence" value="ECO:0007669"/>
    <property type="project" value="UniProtKB-ARBA"/>
</dbReference>
<gene>
    <name evidence="7" type="ORF">ANTHELSMS3_01784</name>
</gene>
<dbReference type="AlphaFoldDB" id="A0A222E2U5"/>
<evidence type="ECO:0000313" key="7">
    <source>
        <dbReference type="EMBL" id="ASP20472.1"/>
    </source>
</evidence>
<dbReference type="InterPro" id="IPR042099">
    <property type="entry name" value="ANL_N_sf"/>
</dbReference>
<dbReference type="GO" id="GO:0005524">
    <property type="term" value="F:ATP binding"/>
    <property type="evidence" value="ECO:0007669"/>
    <property type="project" value="UniProtKB-KW"/>
</dbReference>